<dbReference type="AlphaFoldDB" id="A0A2L2XCV4"/>
<dbReference type="SUPFAM" id="SSF53448">
    <property type="entry name" value="Nucleotide-diphospho-sugar transferases"/>
    <property type="match status" value="1"/>
</dbReference>
<dbReference type="GO" id="GO:0016757">
    <property type="term" value="F:glycosyltransferase activity"/>
    <property type="evidence" value="ECO:0007669"/>
    <property type="project" value="UniProtKB-KW"/>
</dbReference>
<feature type="transmembrane region" description="Helical" evidence="4">
    <location>
        <begin position="272"/>
        <end position="292"/>
    </location>
</feature>
<evidence type="ECO:0000256" key="2">
    <source>
        <dbReference type="ARBA" id="ARBA00022676"/>
    </source>
</evidence>
<organism evidence="6 7">
    <name type="scientific">Desulfocucumis palustris</name>
    <dbReference type="NCBI Taxonomy" id="1898651"/>
    <lineage>
        <taxon>Bacteria</taxon>
        <taxon>Bacillati</taxon>
        <taxon>Bacillota</taxon>
        <taxon>Clostridia</taxon>
        <taxon>Eubacteriales</taxon>
        <taxon>Desulfocucumaceae</taxon>
        <taxon>Desulfocucumis</taxon>
    </lineage>
</organism>
<accession>A0A2L2XCV4</accession>
<feature type="transmembrane region" description="Helical" evidence="4">
    <location>
        <begin position="304"/>
        <end position="326"/>
    </location>
</feature>
<sequence length="342" mass="38318">MVSVLVAAYNEECVIAEKIKNMSELDYPADRIEFLVGSDGSSDRTVKIANSFLDIPNLKVFELPRGGKVHALNALIRAAKGDILVFSDANTMYDRQAIRMLVRRFGDPAIGLVSGQLRYKVDETSGQGAKSEGVYWKYENWVKMHESKLGRLSGANGAIYALRKGIVPEIRTGIVNDDFYTATYTMQAGWDVIMEAEAVAYEVPNDDMGSQFKRHVRDGAGHYQAMTVFWKMLFARKGSFTYVSHRVVRWLVPFLLIAAFFSNLALSFINSVMLVVFCLQATGYAVLILYWFVTSRGGELPGKIGNFIQLTFYFMSVNLALLVGFFKCVGGKQCAAWETQRF</sequence>
<keyword evidence="2" id="KW-0328">Glycosyltransferase</keyword>
<dbReference type="InterPro" id="IPR001173">
    <property type="entry name" value="Glyco_trans_2-like"/>
</dbReference>
<proteinExistence type="inferred from homology"/>
<keyword evidence="3 6" id="KW-0808">Transferase</keyword>
<dbReference type="Proteomes" id="UP000239549">
    <property type="component" value="Unassembled WGS sequence"/>
</dbReference>
<evidence type="ECO:0000259" key="5">
    <source>
        <dbReference type="Pfam" id="PF00535"/>
    </source>
</evidence>
<dbReference type="InterPro" id="IPR029044">
    <property type="entry name" value="Nucleotide-diphossugar_trans"/>
</dbReference>
<keyword evidence="4" id="KW-0472">Membrane</keyword>
<feature type="domain" description="Glycosyltransferase 2-like" evidence="5">
    <location>
        <begin position="3"/>
        <end position="136"/>
    </location>
</feature>
<dbReference type="RefSeq" id="WP_165792094.1">
    <property type="nucleotide sequence ID" value="NZ_BFAV01000121.1"/>
</dbReference>
<name>A0A2L2XCV4_9FIRM</name>
<evidence type="ECO:0000313" key="6">
    <source>
        <dbReference type="EMBL" id="GBF33834.1"/>
    </source>
</evidence>
<comment type="similarity">
    <text evidence="1">Belongs to the glycosyltransferase 2 family.</text>
</comment>
<keyword evidence="4" id="KW-1133">Transmembrane helix</keyword>
<keyword evidence="4" id="KW-0812">Transmembrane</keyword>
<evidence type="ECO:0000256" key="1">
    <source>
        <dbReference type="ARBA" id="ARBA00006739"/>
    </source>
</evidence>
<keyword evidence="7" id="KW-1185">Reference proteome</keyword>
<comment type="caution">
    <text evidence="6">The sequence shown here is derived from an EMBL/GenBank/DDBJ whole genome shotgun (WGS) entry which is preliminary data.</text>
</comment>
<evidence type="ECO:0000256" key="3">
    <source>
        <dbReference type="ARBA" id="ARBA00022679"/>
    </source>
</evidence>
<feature type="transmembrane region" description="Helical" evidence="4">
    <location>
        <begin position="247"/>
        <end position="266"/>
    </location>
</feature>
<evidence type="ECO:0000256" key="4">
    <source>
        <dbReference type="SAM" id="Phobius"/>
    </source>
</evidence>
<evidence type="ECO:0000313" key="7">
    <source>
        <dbReference type="Proteomes" id="UP000239549"/>
    </source>
</evidence>
<dbReference type="EMBL" id="BFAV01000121">
    <property type="protein sequence ID" value="GBF33834.1"/>
    <property type="molecule type" value="Genomic_DNA"/>
</dbReference>
<dbReference type="PANTHER" id="PTHR43630">
    <property type="entry name" value="POLY-BETA-1,6-N-ACETYL-D-GLUCOSAMINE SYNTHASE"/>
    <property type="match status" value="1"/>
</dbReference>
<dbReference type="PANTHER" id="PTHR43630:SF1">
    <property type="entry name" value="POLY-BETA-1,6-N-ACETYL-D-GLUCOSAMINE SYNTHASE"/>
    <property type="match status" value="1"/>
</dbReference>
<dbReference type="Pfam" id="PF00535">
    <property type="entry name" value="Glycos_transf_2"/>
    <property type="match status" value="1"/>
</dbReference>
<protein>
    <submittedName>
        <fullName evidence="6">Glycosyl transferase group 2 family protein</fullName>
    </submittedName>
</protein>
<reference evidence="7" key="1">
    <citation type="submission" date="2018-02" db="EMBL/GenBank/DDBJ databases">
        <title>Genome sequence of Desulfocucumis palustris strain NAW-5.</title>
        <authorList>
            <person name="Watanabe M."/>
            <person name="Kojima H."/>
            <person name="Fukui M."/>
        </authorList>
    </citation>
    <scope>NUCLEOTIDE SEQUENCE [LARGE SCALE GENOMIC DNA]</scope>
    <source>
        <strain evidence="7">NAW-5</strain>
    </source>
</reference>
<dbReference type="CDD" id="cd06439">
    <property type="entry name" value="CESA_like_1"/>
    <property type="match status" value="1"/>
</dbReference>
<dbReference type="Gene3D" id="3.90.550.10">
    <property type="entry name" value="Spore Coat Polysaccharide Biosynthesis Protein SpsA, Chain A"/>
    <property type="match status" value="1"/>
</dbReference>
<gene>
    <name evidence="6" type="ORF">DCCM_2945</name>
</gene>